<dbReference type="InterPro" id="IPR021099">
    <property type="entry name" value="PORR_domain"/>
</dbReference>
<dbReference type="InterPro" id="IPR045040">
    <property type="entry name" value="PORR_fam"/>
</dbReference>
<dbReference type="AlphaFoldDB" id="A0A5K1AD69"/>
<dbReference type="GO" id="GO:0003723">
    <property type="term" value="F:RNA binding"/>
    <property type="evidence" value="ECO:0007669"/>
    <property type="project" value="InterPro"/>
</dbReference>
<name>A0A5K1AD69_9MAGN</name>
<organism evidence="3">
    <name type="scientific">Nymphaea colorata</name>
    <name type="common">pocket water lily</name>
    <dbReference type="NCBI Taxonomy" id="210225"/>
    <lineage>
        <taxon>Eukaryota</taxon>
        <taxon>Viridiplantae</taxon>
        <taxon>Streptophyta</taxon>
        <taxon>Embryophyta</taxon>
        <taxon>Tracheophyta</taxon>
        <taxon>Spermatophyta</taxon>
        <taxon>Magnoliopsida</taxon>
        <taxon>Nymphaeales</taxon>
        <taxon>Nymphaeaceae</taxon>
        <taxon>Nymphaea</taxon>
    </lineage>
</organism>
<dbReference type="PANTHER" id="PTHR31476">
    <property type="entry name" value="PROTEIN WHAT'S THIS FACTOR 1 HOMOLOG, CHLOROPLASTIC"/>
    <property type="match status" value="1"/>
</dbReference>
<dbReference type="OrthoDB" id="1894875at2759"/>
<evidence type="ECO:0000256" key="1">
    <source>
        <dbReference type="SAM" id="MobiDB-lite"/>
    </source>
</evidence>
<dbReference type="Pfam" id="PF11955">
    <property type="entry name" value="PORR"/>
    <property type="match status" value="1"/>
</dbReference>
<feature type="region of interest" description="Disordered" evidence="1">
    <location>
        <begin position="379"/>
        <end position="405"/>
    </location>
</feature>
<accession>A0A5K1AD69</accession>
<sequence length="405" mass="46834">MLRYAVSRWPLSSSSSSIILIPGMRKKTTSAQSVESRHRDPTFEKLMRHQRHVTKIATIQSLVYANPDLSLPLSFLSRLSQRLHLSRGAPSFLRKFPHVFSISSAKPLAVRFTDAADEVFRQEADTLDRSKPEAIDRLRRLLSMSASRTLPLRAIFKVWRELGLPDDFEDSVIAENPGIFALVDNPNEPSTHLLRLVETMALPPVPAVERWRDEEYRQNRKDLEEIRFGFCHGFPPGMRLSKEFRAKTKEWQSLPYWGPYEDVGRVDFSKSRSRSRTGIKKMEKRAVGIVHEFLSLTVEKMVEVEKISQFRKWFRIDLNMRDLFLDHSGMFYLSTKGKTHTVFLREAYDRGRLIDPNPVYLARRKMLDLVMMGRRSSGCGEYDGKLESGDESSESECEEESAWVN</sequence>
<dbReference type="Gramene" id="NC2G0287540.1">
    <property type="protein sequence ID" value="NC2G0287540.1:cds"/>
    <property type="gene ID" value="NC2G0287540"/>
</dbReference>
<dbReference type="PANTHER" id="PTHR31476:SF15">
    <property type="entry name" value="ASSOCIATED SALT-INDUCIBLE PROTEIN, PUTATIVE-RELATED"/>
    <property type="match status" value="1"/>
</dbReference>
<gene>
    <name evidence="3" type="ORF">NYM_LOCUS14076</name>
</gene>
<feature type="domain" description="PORR" evidence="2">
    <location>
        <begin position="38"/>
        <end position="374"/>
    </location>
</feature>
<dbReference type="OMA" id="SVDRMEM"/>
<protein>
    <recommendedName>
        <fullName evidence="2">PORR domain-containing protein</fullName>
    </recommendedName>
</protein>
<reference evidence="3" key="1">
    <citation type="submission" date="2019-09" db="EMBL/GenBank/DDBJ databases">
        <authorList>
            <person name="Zhang L."/>
        </authorList>
    </citation>
    <scope>NUCLEOTIDE SEQUENCE</scope>
</reference>
<dbReference type="EMBL" id="LR721780">
    <property type="protein sequence ID" value="VVV99896.1"/>
    <property type="molecule type" value="Genomic_DNA"/>
</dbReference>
<evidence type="ECO:0000259" key="2">
    <source>
        <dbReference type="Pfam" id="PF11955"/>
    </source>
</evidence>
<evidence type="ECO:0000313" key="3">
    <source>
        <dbReference type="EMBL" id="VVV99896.1"/>
    </source>
</evidence>
<feature type="compositionally biased region" description="Acidic residues" evidence="1">
    <location>
        <begin position="389"/>
        <end position="405"/>
    </location>
</feature>
<proteinExistence type="predicted"/>